<name>A0ABY8V2E9_9BACI</name>
<evidence type="ECO:0000313" key="4">
    <source>
        <dbReference type="Proteomes" id="UP001236652"/>
    </source>
</evidence>
<protein>
    <submittedName>
        <fullName evidence="3">Redoxin domain-containing protein</fullName>
    </submittedName>
</protein>
<evidence type="ECO:0000259" key="2">
    <source>
        <dbReference type="PROSITE" id="PS51352"/>
    </source>
</evidence>
<dbReference type="InterPro" id="IPR036249">
    <property type="entry name" value="Thioredoxin-like_sf"/>
</dbReference>
<dbReference type="InterPro" id="IPR013766">
    <property type="entry name" value="Thioredoxin_domain"/>
</dbReference>
<keyword evidence="4" id="KW-1185">Reference proteome</keyword>
<dbReference type="CDD" id="cd02966">
    <property type="entry name" value="TlpA_like_family"/>
    <property type="match status" value="1"/>
</dbReference>
<dbReference type="EMBL" id="CP126446">
    <property type="protein sequence ID" value="WIG00111.1"/>
    <property type="molecule type" value="Genomic_DNA"/>
</dbReference>
<evidence type="ECO:0000313" key="3">
    <source>
        <dbReference type="EMBL" id="WIG00111.1"/>
    </source>
</evidence>
<dbReference type="PANTHER" id="PTHR42852">
    <property type="entry name" value="THIOL:DISULFIDE INTERCHANGE PROTEIN DSBE"/>
    <property type="match status" value="1"/>
</dbReference>
<accession>A0ABY8V2E9</accession>
<dbReference type="InterPro" id="IPR000866">
    <property type="entry name" value="AhpC/TSA"/>
</dbReference>
<dbReference type="PANTHER" id="PTHR42852:SF1">
    <property type="entry name" value="THIOREDOXIN-LIKE PROTEIN YNEN"/>
    <property type="match status" value="1"/>
</dbReference>
<organism evidence="3 4">
    <name type="scientific">Pontibacillus chungwhensis</name>
    <dbReference type="NCBI Taxonomy" id="265426"/>
    <lineage>
        <taxon>Bacteria</taxon>
        <taxon>Bacillati</taxon>
        <taxon>Bacillota</taxon>
        <taxon>Bacilli</taxon>
        <taxon>Bacillales</taxon>
        <taxon>Bacillaceae</taxon>
        <taxon>Pontibacillus</taxon>
    </lineage>
</organism>
<reference evidence="3 4" key="1">
    <citation type="submission" date="2023-05" db="EMBL/GenBank/DDBJ databases">
        <title>Comparative genomics reveals the evidence of polycyclic aromatic hydrocarbons degradation in moderately halophilic genus Pontibacillus.</title>
        <authorList>
            <person name="Yang H."/>
            <person name="Qian Z."/>
        </authorList>
    </citation>
    <scope>NUCLEOTIDE SEQUENCE [LARGE SCALE GENOMIC DNA]</scope>
    <source>
        <strain evidence="4">HN14</strain>
    </source>
</reference>
<dbReference type="Gene3D" id="3.40.30.10">
    <property type="entry name" value="Glutaredoxin"/>
    <property type="match status" value="1"/>
</dbReference>
<proteinExistence type="predicted"/>
<dbReference type="PROSITE" id="PS00194">
    <property type="entry name" value="THIOREDOXIN_1"/>
    <property type="match status" value="1"/>
</dbReference>
<keyword evidence="1" id="KW-1015">Disulfide bond</keyword>
<evidence type="ECO:0000256" key="1">
    <source>
        <dbReference type="ARBA" id="ARBA00023157"/>
    </source>
</evidence>
<dbReference type="Proteomes" id="UP001236652">
    <property type="component" value="Chromosome"/>
</dbReference>
<dbReference type="Pfam" id="PF00578">
    <property type="entry name" value="AhpC-TSA"/>
    <property type="match status" value="1"/>
</dbReference>
<dbReference type="PROSITE" id="PS51352">
    <property type="entry name" value="THIOREDOXIN_2"/>
    <property type="match status" value="1"/>
</dbReference>
<dbReference type="InterPro" id="IPR050553">
    <property type="entry name" value="Thioredoxin_ResA/DsbE_sf"/>
</dbReference>
<dbReference type="InterPro" id="IPR017937">
    <property type="entry name" value="Thioredoxin_CS"/>
</dbReference>
<sequence length="187" mass="21211">MKRIIIVAIFVGMFGWAIYDFTSEEQNTSDVLEQNSNGQGESGANIEEGLEVGQKAPDFEVKTLQGEKASLSNYKGERIMLNFWATWCPPCRAEMPDMEKFYQNKDVTILAVNLTGTEAKVDDVHAFKKEYGLSFPVLLDQGNEVATMYQIRPIPTTYMIDSEGIIQHKSLGAMNYERMVQQFENMK</sequence>
<dbReference type="SUPFAM" id="SSF52833">
    <property type="entry name" value="Thioredoxin-like"/>
    <property type="match status" value="1"/>
</dbReference>
<feature type="domain" description="Thioredoxin" evidence="2">
    <location>
        <begin position="50"/>
        <end position="187"/>
    </location>
</feature>
<gene>
    <name evidence="3" type="ORF">QNI29_01840</name>
</gene>